<sequence length="487" mass="54409">MAKPYKDGAGWAYRLRVAGRDVYRSGFKTAARAKEDMERVRQELTQGPAQSGLGPYRTSLGVAFMDYARQRLPYLKGADQDSRRINRFLRALQLPVVALSPVEMEKEGKRVYWEVAFVEECGRTVRNSLLAHRVTQAAASAESDKRRAGLARMNMADVTTHHIQAYLDALRAEGKKSATVHLERSELRRLFRHASAVWKWRHAGGNPAGADLDMPELDAGRDRVLTNEEWERISQALLEYRNPHVAPLACLMLETAMRSCEPLTSLRWRDINWTRRVLELPDAKTGRRLVPLSPGAIVILGELAQRAKEAEEARQKKQKRQRKPVKPGEPYGPDARVFPTTYEAVKKAWSQACKAAEVEGVRLHDLRHTSATRYALEYKGNLPVIMLITGHKTTQMAMRYINLKADDVVRMMHGDDTDKGTLPAGYRVNLAEGLSTAVREREAVRAGENASGTEGASKPAEVAQTVRGTPQTVAGNLILVAFGRRAA</sequence>
<feature type="region of interest" description="Disordered" evidence="5">
    <location>
        <begin position="443"/>
        <end position="467"/>
    </location>
</feature>
<dbReference type="InterPro" id="IPR011010">
    <property type="entry name" value="DNA_brk_join_enz"/>
</dbReference>
<dbReference type="InterPro" id="IPR002104">
    <property type="entry name" value="Integrase_catalytic"/>
</dbReference>
<evidence type="ECO:0000256" key="2">
    <source>
        <dbReference type="ARBA" id="ARBA00022908"/>
    </source>
</evidence>
<dbReference type="Pfam" id="PF00589">
    <property type="entry name" value="Phage_integrase"/>
    <property type="match status" value="1"/>
</dbReference>
<evidence type="ECO:0000259" key="6">
    <source>
        <dbReference type="PROSITE" id="PS51898"/>
    </source>
</evidence>
<dbReference type="PROSITE" id="PS51898">
    <property type="entry name" value="TYR_RECOMBINASE"/>
    <property type="match status" value="1"/>
</dbReference>
<dbReference type="CDD" id="cd00796">
    <property type="entry name" value="INT_Rci_Hp1_C"/>
    <property type="match status" value="1"/>
</dbReference>
<feature type="region of interest" description="Disordered" evidence="5">
    <location>
        <begin position="310"/>
        <end position="333"/>
    </location>
</feature>
<keyword evidence="8" id="KW-1185">Reference proteome</keyword>
<dbReference type="Proteomes" id="UP000652074">
    <property type="component" value="Unassembled WGS sequence"/>
</dbReference>
<dbReference type="PANTHER" id="PTHR30349">
    <property type="entry name" value="PHAGE INTEGRASE-RELATED"/>
    <property type="match status" value="1"/>
</dbReference>
<dbReference type="EMBL" id="WTVR01000001">
    <property type="protein sequence ID" value="NMF86934.1"/>
    <property type="molecule type" value="Genomic_DNA"/>
</dbReference>
<comment type="similarity">
    <text evidence="1">Belongs to the 'phage' integrase family.</text>
</comment>
<gene>
    <name evidence="7" type="ORF">GPA26_00420</name>
</gene>
<evidence type="ECO:0000256" key="4">
    <source>
        <dbReference type="ARBA" id="ARBA00023172"/>
    </source>
</evidence>
<proteinExistence type="inferred from homology"/>
<dbReference type="InterPro" id="IPR010998">
    <property type="entry name" value="Integrase_recombinase_N"/>
</dbReference>
<protein>
    <submittedName>
        <fullName evidence="7">Tyrosine-type recombinase/integrase</fullName>
    </submittedName>
</protein>
<dbReference type="InterPro" id="IPR050090">
    <property type="entry name" value="Tyrosine_recombinase_XerCD"/>
</dbReference>
<dbReference type="InterPro" id="IPR013762">
    <property type="entry name" value="Integrase-like_cat_sf"/>
</dbReference>
<evidence type="ECO:0000256" key="1">
    <source>
        <dbReference type="ARBA" id="ARBA00008857"/>
    </source>
</evidence>
<evidence type="ECO:0000313" key="8">
    <source>
        <dbReference type="Proteomes" id="UP000652074"/>
    </source>
</evidence>
<dbReference type="Gene3D" id="1.10.443.10">
    <property type="entry name" value="Intergrase catalytic core"/>
    <property type="match status" value="1"/>
</dbReference>
<evidence type="ECO:0000313" key="7">
    <source>
        <dbReference type="EMBL" id="NMF86934.1"/>
    </source>
</evidence>
<reference evidence="7 8" key="1">
    <citation type="submission" date="2019-12" db="EMBL/GenBank/DDBJ databases">
        <title>Comparative genomics gives insights into the taxonomy of the Azoarcus-Aromatoleum group and reveals separate origins of nif in the plant-associated Azoarcus and non-plant-associated Aromatoleum sub-groups.</title>
        <authorList>
            <person name="Lafos M."/>
            <person name="Maluk M."/>
            <person name="Batista M."/>
            <person name="Junghare M."/>
            <person name="Carmona M."/>
            <person name="Faoro H."/>
            <person name="Cruz L.M."/>
            <person name="Battistoni F."/>
            <person name="De Souza E."/>
            <person name="Pedrosa F."/>
            <person name="Chen W.-M."/>
            <person name="Poole P.S."/>
            <person name="Dixon R.A."/>
            <person name="James E.K."/>
        </authorList>
    </citation>
    <scope>NUCLEOTIDE SEQUENCE [LARGE SCALE GENOMIC DNA]</scope>
    <source>
        <strain evidence="7 8">ToN1</strain>
    </source>
</reference>
<organism evidence="7 8">
    <name type="scientific">Aromatoleum petrolei</name>
    <dbReference type="NCBI Taxonomy" id="76116"/>
    <lineage>
        <taxon>Bacteria</taxon>
        <taxon>Pseudomonadati</taxon>
        <taxon>Pseudomonadota</taxon>
        <taxon>Betaproteobacteria</taxon>
        <taxon>Rhodocyclales</taxon>
        <taxon>Rhodocyclaceae</taxon>
        <taxon>Aromatoleum</taxon>
    </lineage>
</organism>
<evidence type="ECO:0000256" key="3">
    <source>
        <dbReference type="ARBA" id="ARBA00023125"/>
    </source>
</evidence>
<dbReference type="InterPro" id="IPR004107">
    <property type="entry name" value="Integrase_SAM-like_N"/>
</dbReference>
<comment type="caution">
    <text evidence="7">The sequence shown here is derived from an EMBL/GenBank/DDBJ whole genome shotgun (WGS) entry which is preliminary data.</text>
</comment>
<feature type="compositionally biased region" description="Basic residues" evidence="5">
    <location>
        <begin position="316"/>
        <end position="325"/>
    </location>
</feature>
<keyword evidence="3" id="KW-0238">DNA-binding</keyword>
<dbReference type="Gene3D" id="1.10.150.130">
    <property type="match status" value="1"/>
</dbReference>
<dbReference type="Pfam" id="PF02899">
    <property type="entry name" value="Phage_int_SAM_1"/>
    <property type="match status" value="1"/>
</dbReference>
<dbReference type="PANTHER" id="PTHR30349:SF41">
    <property type="entry name" value="INTEGRASE_RECOMBINASE PROTEIN MJ0367-RELATED"/>
    <property type="match status" value="1"/>
</dbReference>
<keyword evidence="4" id="KW-0233">DNA recombination</keyword>
<keyword evidence="2" id="KW-0229">DNA integration</keyword>
<evidence type="ECO:0000256" key="5">
    <source>
        <dbReference type="SAM" id="MobiDB-lite"/>
    </source>
</evidence>
<dbReference type="RefSeq" id="WP_169204423.1">
    <property type="nucleotide sequence ID" value="NZ_CP059560.1"/>
</dbReference>
<dbReference type="SUPFAM" id="SSF56349">
    <property type="entry name" value="DNA breaking-rejoining enzymes"/>
    <property type="match status" value="1"/>
</dbReference>
<feature type="domain" description="Tyr recombinase" evidence="6">
    <location>
        <begin position="220"/>
        <end position="413"/>
    </location>
</feature>
<name>A0ABX1MLN6_9RHOO</name>
<accession>A0ABX1MLN6</accession>